<name>U7QDK5_9CYAN</name>
<dbReference type="InterPro" id="IPR036366">
    <property type="entry name" value="PGBDSf"/>
</dbReference>
<dbReference type="Pfam" id="PF10128">
    <property type="entry name" value="OpcA_G6PD_assem"/>
    <property type="match status" value="1"/>
</dbReference>
<keyword evidence="5" id="KW-1185">Reference proteome</keyword>
<dbReference type="Gene3D" id="1.10.101.10">
    <property type="entry name" value="PGBD-like superfamily/PGBD"/>
    <property type="match status" value="1"/>
</dbReference>
<reference evidence="4 5" key="1">
    <citation type="journal article" date="2013" name="Front. Microbiol.">
        <title>Comparative genomic analyses of the cyanobacterium, Lyngbya aestuarii BL J, a powerful hydrogen producer.</title>
        <authorList>
            <person name="Kothari A."/>
            <person name="Vaughn M."/>
            <person name="Garcia-Pichel F."/>
        </authorList>
    </citation>
    <scope>NUCLEOTIDE SEQUENCE [LARGE SCALE GENOMIC DNA]</scope>
    <source>
        <strain evidence="4 5">BL J</strain>
    </source>
</reference>
<feature type="domain" description="Glucose-6-phosphate dehydrogenase assembly protein OpcA N-terminal" evidence="2">
    <location>
        <begin position="133"/>
        <end position="250"/>
    </location>
</feature>
<dbReference type="SUPFAM" id="SSF47090">
    <property type="entry name" value="PGBD-like"/>
    <property type="match status" value="1"/>
</dbReference>
<dbReference type="EMBL" id="AUZM01000046">
    <property type="protein sequence ID" value="ERT05929.1"/>
    <property type="molecule type" value="Genomic_DNA"/>
</dbReference>
<comment type="caution">
    <text evidence="4">The sequence shown here is derived from an EMBL/GenBank/DDBJ whole genome shotgun (WGS) entry which is preliminary data.</text>
</comment>
<dbReference type="OrthoDB" id="128564at2"/>
<evidence type="ECO:0000313" key="5">
    <source>
        <dbReference type="Proteomes" id="UP000017127"/>
    </source>
</evidence>
<feature type="domain" description="Peptidoglycan binding-like" evidence="1">
    <location>
        <begin position="56"/>
        <end position="107"/>
    </location>
</feature>
<gene>
    <name evidence="4" type="primary">opcA</name>
    <name evidence="4" type="ORF">M595_4113</name>
</gene>
<evidence type="ECO:0000259" key="2">
    <source>
        <dbReference type="Pfam" id="PF10128"/>
    </source>
</evidence>
<dbReference type="InterPro" id="IPR036365">
    <property type="entry name" value="PGBD-like_sf"/>
</dbReference>
<evidence type="ECO:0000259" key="1">
    <source>
        <dbReference type="Pfam" id="PF01471"/>
    </source>
</evidence>
<accession>U7QDK5</accession>
<dbReference type="PATRIC" id="fig|1348334.3.peg.3979"/>
<dbReference type="PANTHER" id="PTHR38658">
    <property type="entry name" value="OXPP CYCLE PROTEIN OPCA-RELATED"/>
    <property type="match status" value="1"/>
</dbReference>
<dbReference type="PANTHER" id="PTHR38658:SF1">
    <property type="entry name" value="OXPP CYCLE PROTEIN OPCA-RELATED"/>
    <property type="match status" value="1"/>
</dbReference>
<evidence type="ECO:0000259" key="3">
    <source>
        <dbReference type="Pfam" id="PF20171"/>
    </source>
</evidence>
<organism evidence="4 5">
    <name type="scientific">Lyngbya aestuarii BL J</name>
    <dbReference type="NCBI Taxonomy" id="1348334"/>
    <lineage>
        <taxon>Bacteria</taxon>
        <taxon>Bacillati</taxon>
        <taxon>Cyanobacteriota</taxon>
        <taxon>Cyanophyceae</taxon>
        <taxon>Oscillatoriophycideae</taxon>
        <taxon>Oscillatoriales</taxon>
        <taxon>Microcoleaceae</taxon>
        <taxon>Lyngbya</taxon>
    </lineage>
</organism>
<dbReference type="InterPro" id="IPR046801">
    <property type="entry name" value="OpcA_G6PD_N"/>
</dbReference>
<dbReference type="NCBIfam" id="TIGR00534">
    <property type="entry name" value="OpcA"/>
    <property type="match status" value="1"/>
</dbReference>
<evidence type="ECO:0000313" key="4">
    <source>
        <dbReference type="EMBL" id="ERT05929.1"/>
    </source>
</evidence>
<protein>
    <submittedName>
        <fullName evidence="4">Glucose-6-phosphate dehydrogenase assembly protein OpcA</fullName>
    </submittedName>
</protein>
<dbReference type="Pfam" id="PF01471">
    <property type="entry name" value="PG_binding_1"/>
    <property type="match status" value="1"/>
</dbReference>
<dbReference type="RefSeq" id="WP_023067868.1">
    <property type="nucleotide sequence ID" value="NZ_AUZM01000046.1"/>
</dbReference>
<dbReference type="InterPro" id="IPR046802">
    <property type="entry name" value="OpcA_G6PD_C"/>
</dbReference>
<dbReference type="InterPro" id="IPR004555">
    <property type="entry name" value="G6PDH_assembly_OpcA"/>
</dbReference>
<dbReference type="Pfam" id="PF20171">
    <property type="entry name" value="OpcA_G6PD_C"/>
    <property type="match status" value="1"/>
</dbReference>
<dbReference type="AlphaFoldDB" id="U7QDK5"/>
<proteinExistence type="predicted"/>
<dbReference type="InterPro" id="IPR002477">
    <property type="entry name" value="Peptidoglycan-bd-like"/>
</dbReference>
<sequence length="444" mass="49149">MKSTPLVALQKPKDISLNEIEEELNGIWLSQAAGSGKTTAVATRAATFSMVIYEPEEFQQLLAGLGFFSGQIDGIHGTETREAIKEAQKTYGFSITGRVDSHTLAKLREEFAKLPSDRQKISNLDGRGFSISEAIAAQNPCRIITLCPTMGEDTGVTAQVSAYCPIQQKSEESLICAEYITLRGTKEALERVDDIVESLLIPDLPKFVWWKATPNPEQDLFKRLSGCSNCLIVDSCYFSDPESELLKMQELIEQETYIADLNWHRLAPWQELSAAAFDPPERRMSLGEIDNVAIDYEKGNATQALMFLGWYASRLDWKPISFTSEGGDYDLKYVKFKAPNDKEVVAELAAIPAADYGEIPGDLVGLRLTSSNPNANCCTILCSETTGCMRMEAGGSAQSCRTEQVTATSDQKAESLMTQQLQRWGRDVLYEESLALTAKILQLR</sequence>
<dbReference type="Proteomes" id="UP000017127">
    <property type="component" value="Unassembled WGS sequence"/>
</dbReference>
<feature type="domain" description="Glucose-6-phosphate dehydrogenase assembly protein OpcA C-terminal" evidence="3">
    <location>
        <begin position="257"/>
        <end position="434"/>
    </location>
</feature>